<reference evidence="1" key="1">
    <citation type="submission" date="2020-04" db="EMBL/GenBank/DDBJ databases">
        <authorList>
            <person name="Chiriac C."/>
            <person name="Salcher M."/>
            <person name="Ghai R."/>
            <person name="Kavagutti S V."/>
        </authorList>
    </citation>
    <scope>NUCLEOTIDE SEQUENCE</scope>
</reference>
<organism evidence="1">
    <name type="scientific">uncultured Caudovirales phage</name>
    <dbReference type="NCBI Taxonomy" id="2100421"/>
    <lineage>
        <taxon>Viruses</taxon>
        <taxon>Duplodnaviria</taxon>
        <taxon>Heunggongvirae</taxon>
        <taxon>Uroviricota</taxon>
        <taxon>Caudoviricetes</taxon>
        <taxon>Peduoviridae</taxon>
        <taxon>Maltschvirus</taxon>
        <taxon>Maltschvirus maltsch</taxon>
    </lineage>
</organism>
<gene>
    <name evidence="1" type="ORF">UFOVP432_10</name>
</gene>
<proteinExistence type="predicted"/>
<name>A0A6J5MIT1_9CAUD</name>
<evidence type="ECO:0000313" key="1">
    <source>
        <dbReference type="EMBL" id="CAB4147045.1"/>
    </source>
</evidence>
<sequence length="72" mass="8125">MAKSTRPIIRIHDLETNEIIDREMNDQEFEAWQADQEVQAIEQAEAEAKATAKSDLLSKLGITAEEARLLLS</sequence>
<accession>A0A6J5MIT1</accession>
<dbReference type="EMBL" id="LR796487">
    <property type="protein sequence ID" value="CAB4147045.1"/>
    <property type="molecule type" value="Genomic_DNA"/>
</dbReference>
<protein>
    <submittedName>
        <fullName evidence="1">Uncharacterized protein</fullName>
    </submittedName>
</protein>